<evidence type="ECO:0000256" key="1">
    <source>
        <dbReference type="SAM" id="Coils"/>
    </source>
</evidence>
<organism evidence="3 4">
    <name type="scientific">Polypedilum vanderplanki</name>
    <name type="common">Sleeping chironomid midge</name>
    <dbReference type="NCBI Taxonomy" id="319348"/>
    <lineage>
        <taxon>Eukaryota</taxon>
        <taxon>Metazoa</taxon>
        <taxon>Ecdysozoa</taxon>
        <taxon>Arthropoda</taxon>
        <taxon>Hexapoda</taxon>
        <taxon>Insecta</taxon>
        <taxon>Pterygota</taxon>
        <taxon>Neoptera</taxon>
        <taxon>Endopterygota</taxon>
        <taxon>Diptera</taxon>
        <taxon>Nematocera</taxon>
        <taxon>Chironomoidea</taxon>
        <taxon>Chironomidae</taxon>
        <taxon>Chironominae</taxon>
        <taxon>Polypedilum</taxon>
        <taxon>Polypedilum</taxon>
    </lineage>
</organism>
<name>A0A9J6CR54_POLVA</name>
<evidence type="ECO:0000256" key="2">
    <source>
        <dbReference type="SAM" id="MobiDB-lite"/>
    </source>
</evidence>
<gene>
    <name evidence="3" type="ORF">PVAND_013308</name>
</gene>
<protein>
    <submittedName>
        <fullName evidence="3">Uncharacterized protein</fullName>
    </submittedName>
</protein>
<reference evidence="3" key="1">
    <citation type="submission" date="2021-03" db="EMBL/GenBank/DDBJ databases">
        <title>Chromosome level genome of the anhydrobiotic midge Polypedilum vanderplanki.</title>
        <authorList>
            <person name="Yoshida Y."/>
            <person name="Kikawada T."/>
            <person name="Gusev O."/>
        </authorList>
    </citation>
    <scope>NUCLEOTIDE SEQUENCE</scope>
    <source>
        <strain evidence="3">NIAS01</strain>
        <tissue evidence="3">Whole body or cell culture</tissue>
    </source>
</reference>
<feature type="coiled-coil region" evidence="1">
    <location>
        <begin position="7"/>
        <end position="34"/>
    </location>
</feature>
<dbReference type="AlphaFoldDB" id="A0A9J6CR54"/>
<feature type="coiled-coil region" evidence="1">
    <location>
        <begin position="125"/>
        <end position="152"/>
    </location>
</feature>
<feature type="region of interest" description="Disordered" evidence="2">
    <location>
        <begin position="157"/>
        <end position="197"/>
    </location>
</feature>
<evidence type="ECO:0000313" key="3">
    <source>
        <dbReference type="EMBL" id="KAG5684059.1"/>
    </source>
</evidence>
<keyword evidence="1" id="KW-0175">Coiled coil</keyword>
<evidence type="ECO:0000313" key="4">
    <source>
        <dbReference type="Proteomes" id="UP001107558"/>
    </source>
</evidence>
<sequence>MEQSKNINEYEILLQEKEKELEKVKTDLKQMEDDKKYEAWRASCFQSQVNFLKRQSDGLKIEYANYITQLMKTKEELIKVTQKSMEQTYSSLRQKDVLQNDKKLIKNLEKYIGEKLEYINFLHMILERNEILQEVKQEYKEFEERRKALKTLKAGLKSSHNLNHSDNQADSAVNNEQDCRSDEEFFESSESQDESLA</sequence>
<feature type="compositionally biased region" description="Polar residues" evidence="2">
    <location>
        <begin position="158"/>
        <end position="176"/>
    </location>
</feature>
<dbReference type="EMBL" id="JADBJN010000001">
    <property type="protein sequence ID" value="KAG5684059.1"/>
    <property type="molecule type" value="Genomic_DNA"/>
</dbReference>
<proteinExistence type="predicted"/>
<accession>A0A9J6CR54</accession>
<keyword evidence="4" id="KW-1185">Reference proteome</keyword>
<dbReference type="Proteomes" id="UP001107558">
    <property type="component" value="Chromosome 1"/>
</dbReference>
<comment type="caution">
    <text evidence="3">The sequence shown here is derived from an EMBL/GenBank/DDBJ whole genome shotgun (WGS) entry which is preliminary data.</text>
</comment>
<feature type="compositionally biased region" description="Acidic residues" evidence="2">
    <location>
        <begin position="184"/>
        <end position="197"/>
    </location>
</feature>